<feature type="binding site" evidence="9">
    <location>
        <position position="266"/>
    </location>
    <ligand>
        <name>substrate</name>
    </ligand>
</feature>
<protein>
    <recommendedName>
        <fullName evidence="9">Arginine biosynthesis bifunctional protein ArgJ</fullName>
    </recommendedName>
    <domain>
        <recommendedName>
            <fullName evidence="9">Glutamate N-acetyltransferase</fullName>
            <ecNumber evidence="9">2.3.1.35</ecNumber>
        </recommendedName>
        <alternativeName>
            <fullName evidence="9">Ornithine acetyltransferase</fullName>
            <shortName evidence="9">OATase</shortName>
        </alternativeName>
        <alternativeName>
            <fullName evidence="9">Ornithine transacetylase</fullName>
        </alternativeName>
    </domain>
    <domain>
        <recommendedName>
            <fullName evidence="9">Amino-acid acetyltransferase</fullName>
            <ecNumber evidence="9">2.3.1.1</ecNumber>
        </recommendedName>
        <alternativeName>
            <fullName evidence="9">N-acetylglutamate synthase</fullName>
            <shortName evidence="9">AGSase</shortName>
        </alternativeName>
    </domain>
    <component>
        <recommendedName>
            <fullName evidence="9">Arginine biosynthesis bifunctional protein ArgJ alpha chain</fullName>
        </recommendedName>
    </component>
    <component>
        <recommendedName>
            <fullName evidence="9">Arginine biosynthesis bifunctional protein ArgJ beta chain</fullName>
        </recommendedName>
    </component>
</protein>
<dbReference type="GO" id="GO:0004042">
    <property type="term" value="F:L-glutamate N-acetyltransferase activity"/>
    <property type="evidence" value="ECO:0007669"/>
    <property type="project" value="UniProtKB-UniRule"/>
</dbReference>
<comment type="pathway">
    <text evidence="9">Amino-acid biosynthesis; L-arginine biosynthesis; N(2)-acetyl-L-ornithine from L-glutamate: step 1/4.</text>
</comment>
<feature type="active site" description="Nucleophile" evidence="9">
    <location>
        <position position="182"/>
    </location>
</feature>
<dbReference type="InterPro" id="IPR002813">
    <property type="entry name" value="Arg_biosynth_ArgJ"/>
</dbReference>
<dbReference type="InterPro" id="IPR016117">
    <property type="entry name" value="ArgJ-like_dom_sf"/>
</dbReference>
<dbReference type="GO" id="GO:0004358">
    <property type="term" value="F:L-glutamate N-acetyltransferase activity, acting on acetyl-L-ornithine as donor"/>
    <property type="evidence" value="ECO:0007669"/>
    <property type="project" value="UniProtKB-UniRule"/>
</dbReference>
<dbReference type="NCBIfam" id="TIGR00120">
    <property type="entry name" value="ArgJ"/>
    <property type="match status" value="1"/>
</dbReference>
<dbReference type="GO" id="GO:0005737">
    <property type="term" value="C:cytoplasm"/>
    <property type="evidence" value="ECO:0007669"/>
    <property type="project" value="UniProtKB-SubCell"/>
</dbReference>
<evidence type="ECO:0000256" key="9">
    <source>
        <dbReference type="HAMAP-Rule" id="MF_01106"/>
    </source>
</evidence>
<dbReference type="PANTHER" id="PTHR23100:SF0">
    <property type="entry name" value="ARGININE BIOSYNTHESIS BIFUNCTIONAL PROTEIN ARGJ, MITOCHONDRIAL"/>
    <property type="match status" value="1"/>
</dbReference>
<comment type="catalytic activity">
    <reaction evidence="9">
        <text>L-glutamate + acetyl-CoA = N-acetyl-L-glutamate + CoA + H(+)</text>
        <dbReference type="Rhea" id="RHEA:24292"/>
        <dbReference type="ChEBI" id="CHEBI:15378"/>
        <dbReference type="ChEBI" id="CHEBI:29985"/>
        <dbReference type="ChEBI" id="CHEBI:44337"/>
        <dbReference type="ChEBI" id="CHEBI:57287"/>
        <dbReference type="ChEBI" id="CHEBI:57288"/>
        <dbReference type="EC" id="2.3.1.1"/>
    </reaction>
</comment>
<evidence type="ECO:0000256" key="3">
    <source>
        <dbReference type="ARBA" id="ARBA00022571"/>
    </source>
</evidence>
<reference evidence="10" key="1">
    <citation type="journal article" date="2021" name="Microb. Physiol.">
        <title>Proteogenomic Insights into the Physiology of Marine, Sulfate-Reducing, Filamentous Desulfonema limicola and Desulfonema magnum.</title>
        <authorList>
            <person name="Schnaars V."/>
            <person name="Wohlbrand L."/>
            <person name="Scheve S."/>
            <person name="Hinrichs C."/>
            <person name="Reinhardt R."/>
            <person name="Rabus R."/>
        </authorList>
    </citation>
    <scope>NUCLEOTIDE SEQUENCE</scope>
    <source>
        <strain evidence="10">5ac10</strain>
    </source>
</reference>
<evidence type="ECO:0000256" key="7">
    <source>
        <dbReference type="ARBA" id="ARBA00023315"/>
    </source>
</evidence>
<feature type="chain" id="PRO_5038181137" description="Arginine biosynthesis bifunctional protein ArgJ alpha chain" evidence="9">
    <location>
        <begin position="1"/>
        <end position="181"/>
    </location>
</feature>
<feature type="site" description="Cleavage; by autolysis" evidence="9">
    <location>
        <begin position="181"/>
        <end position="182"/>
    </location>
</feature>
<accession>A0A975BBV3</accession>
<dbReference type="KEGG" id="dli:dnl_47650"/>
<feature type="site" description="Involved in the stabilization of negative charge on the oxyanion by the formation of the oxyanion hole" evidence="9">
    <location>
        <position position="109"/>
    </location>
</feature>
<name>A0A975BBV3_9BACT</name>
<dbReference type="Pfam" id="PF01960">
    <property type="entry name" value="ArgJ"/>
    <property type="match status" value="1"/>
</dbReference>
<dbReference type="EC" id="2.3.1.1" evidence="9"/>
<evidence type="ECO:0000256" key="2">
    <source>
        <dbReference type="ARBA" id="ARBA00011475"/>
    </source>
</evidence>
<evidence type="ECO:0000256" key="4">
    <source>
        <dbReference type="ARBA" id="ARBA00022605"/>
    </source>
</evidence>
<feature type="binding site" evidence="9">
    <location>
        <position position="394"/>
    </location>
    <ligand>
        <name>substrate</name>
    </ligand>
</feature>
<feature type="binding site" evidence="9">
    <location>
        <position position="389"/>
    </location>
    <ligand>
        <name>substrate</name>
    </ligand>
</feature>
<keyword evidence="3 9" id="KW-0055">Arginine biosynthesis</keyword>
<evidence type="ECO:0000313" key="10">
    <source>
        <dbReference type="EMBL" id="QTA82390.1"/>
    </source>
</evidence>
<keyword evidence="9" id="KW-0511">Multifunctional enzyme</keyword>
<dbReference type="FunFam" id="3.10.20.340:FF:000001">
    <property type="entry name" value="Arginine biosynthesis bifunctional protein ArgJ, chloroplastic"/>
    <property type="match status" value="1"/>
</dbReference>
<keyword evidence="7 9" id="KW-0012">Acyltransferase</keyword>
<comment type="catalytic activity">
    <reaction evidence="8 9">
        <text>N(2)-acetyl-L-ornithine + L-glutamate = N-acetyl-L-glutamate + L-ornithine</text>
        <dbReference type="Rhea" id="RHEA:15349"/>
        <dbReference type="ChEBI" id="CHEBI:29985"/>
        <dbReference type="ChEBI" id="CHEBI:44337"/>
        <dbReference type="ChEBI" id="CHEBI:46911"/>
        <dbReference type="ChEBI" id="CHEBI:57805"/>
        <dbReference type="EC" id="2.3.1.35"/>
    </reaction>
</comment>
<dbReference type="Gene3D" id="3.10.20.340">
    <property type="entry name" value="ArgJ beta chain, C-terminal domain"/>
    <property type="match status" value="1"/>
</dbReference>
<feature type="binding site" evidence="9">
    <location>
        <position position="182"/>
    </location>
    <ligand>
        <name>substrate</name>
    </ligand>
</feature>
<gene>
    <name evidence="9 10" type="primary">argJ</name>
    <name evidence="10" type="ORF">dnl_47650</name>
</gene>
<sequence length="394" mass="41795">MEKNICKGFKAAGVVSGLKKKKAKDLGLIWSEVPANAAGVFTRNLVQAAPVILDRERLKSGRCQAVIVNSGNANCCTGKQGMEDAAAMIRFAAAALNIPESLVCAASTGVIGQPMPIHKIETAMPDLAASLSSEGLDDFARAIMTTDLVPKVLTLKGETGGRTFSITAAAKGSGMIRPDMATMLCFVCTDLEVPVDILQKTLVNSTNFSFNRITVDGDTSTNDTVLIMANGMSGAVIKTEQDRALFQAMLDEILMGMAKMMVKDGEGATKLVEIEVKGALSDNDARAVADTIAHSSLVKTALFGEDANWGRIVAAAGRAGVYADPEKIDIYFNNIMMCKNSMTCGDKAEAEAAKVLKTPEFTITIDLNSGKGKASVFTCDFSIDYVKINADYRS</sequence>
<proteinExistence type="inferred from homology"/>
<dbReference type="EMBL" id="CP061799">
    <property type="protein sequence ID" value="QTA82390.1"/>
    <property type="molecule type" value="Genomic_DNA"/>
</dbReference>
<comment type="pathway">
    <text evidence="9">Amino-acid biosynthesis; L-arginine biosynthesis; L-ornithine and N-acetyl-L-glutamate from L-glutamate and N(2)-acetyl-L-ornithine (cyclic): step 1/1.</text>
</comment>
<feature type="site" description="Involved in the stabilization of negative charge on the oxyanion by the formation of the oxyanion hole" evidence="9">
    <location>
        <position position="108"/>
    </location>
</feature>
<dbReference type="NCBIfam" id="NF003802">
    <property type="entry name" value="PRK05388.1"/>
    <property type="match status" value="1"/>
</dbReference>
<keyword evidence="4 9" id="KW-0028">Amino-acid biosynthesis</keyword>
<feature type="binding site" evidence="9">
    <location>
        <position position="171"/>
    </location>
    <ligand>
        <name>substrate</name>
    </ligand>
</feature>
<keyword evidence="5 9" id="KW-0808">Transferase</keyword>
<comment type="subunit">
    <text evidence="2 9">Heterotetramer of two alpha and two beta chains.</text>
</comment>
<dbReference type="SUPFAM" id="SSF56266">
    <property type="entry name" value="DmpA/ArgJ-like"/>
    <property type="match status" value="1"/>
</dbReference>
<keyword evidence="11" id="KW-1185">Reference proteome</keyword>
<dbReference type="HAMAP" id="MF_01106">
    <property type="entry name" value="ArgJ"/>
    <property type="match status" value="1"/>
</dbReference>
<evidence type="ECO:0000256" key="5">
    <source>
        <dbReference type="ARBA" id="ARBA00022679"/>
    </source>
</evidence>
<feature type="chain" id="PRO_5038181136" description="Arginine biosynthesis bifunctional protein ArgJ beta chain" evidence="9">
    <location>
        <begin position="182"/>
        <end position="394"/>
    </location>
</feature>
<comment type="similarity">
    <text evidence="1 9">Belongs to the ArgJ family.</text>
</comment>
<dbReference type="Gene3D" id="3.60.70.12">
    <property type="entry name" value="L-amino peptidase D-ALA esterase/amidase"/>
    <property type="match status" value="1"/>
</dbReference>
<comment type="function">
    <text evidence="9">Catalyzes two activities which are involved in the cyclic version of arginine biosynthesis: the synthesis of N-acetylglutamate from glutamate and acetyl-CoA as the acetyl donor, and of ornithine by transacetylation between N(2)-acetylornithine and glutamate.</text>
</comment>
<comment type="subcellular location">
    <subcellularLocation>
        <location evidence="9">Cytoplasm</location>
    </subcellularLocation>
</comment>
<evidence type="ECO:0000256" key="6">
    <source>
        <dbReference type="ARBA" id="ARBA00022813"/>
    </source>
</evidence>
<dbReference type="RefSeq" id="WP_207688329.1">
    <property type="nucleotide sequence ID" value="NZ_CP061799.1"/>
</dbReference>
<dbReference type="CDD" id="cd02152">
    <property type="entry name" value="OAT"/>
    <property type="match status" value="1"/>
</dbReference>
<evidence type="ECO:0000256" key="8">
    <source>
        <dbReference type="ARBA" id="ARBA00049439"/>
    </source>
</evidence>
<feature type="binding site" evidence="9">
    <location>
        <position position="145"/>
    </location>
    <ligand>
        <name>substrate</name>
    </ligand>
</feature>
<dbReference type="InterPro" id="IPR042195">
    <property type="entry name" value="ArgJ_beta_C"/>
</dbReference>
<keyword evidence="9" id="KW-0963">Cytoplasm</keyword>
<evidence type="ECO:0000256" key="1">
    <source>
        <dbReference type="ARBA" id="ARBA00006774"/>
    </source>
</evidence>
<dbReference type="AlphaFoldDB" id="A0A975BBV3"/>
<dbReference type="PANTHER" id="PTHR23100">
    <property type="entry name" value="ARGININE BIOSYNTHESIS BIFUNCTIONAL PROTEIN ARGJ"/>
    <property type="match status" value="1"/>
</dbReference>
<evidence type="ECO:0000313" key="11">
    <source>
        <dbReference type="Proteomes" id="UP000663720"/>
    </source>
</evidence>
<dbReference type="GO" id="GO:0006526">
    <property type="term" value="P:L-arginine biosynthetic process"/>
    <property type="evidence" value="ECO:0007669"/>
    <property type="project" value="UniProtKB-UniRule"/>
</dbReference>
<dbReference type="GO" id="GO:0006592">
    <property type="term" value="P:ornithine biosynthetic process"/>
    <property type="evidence" value="ECO:0007669"/>
    <property type="project" value="TreeGrafter"/>
</dbReference>
<organism evidence="10 11">
    <name type="scientific">Desulfonema limicola</name>
    <dbReference type="NCBI Taxonomy" id="45656"/>
    <lineage>
        <taxon>Bacteria</taxon>
        <taxon>Pseudomonadati</taxon>
        <taxon>Thermodesulfobacteriota</taxon>
        <taxon>Desulfobacteria</taxon>
        <taxon>Desulfobacterales</taxon>
        <taxon>Desulfococcaceae</taxon>
        <taxon>Desulfonema</taxon>
    </lineage>
</organism>
<keyword evidence="6 9" id="KW-0068">Autocatalytic cleavage</keyword>
<dbReference type="Proteomes" id="UP000663720">
    <property type="component" value="Chromosome"/>
</dbReference>
<dbReference type="FunFam" id="3.60.70.12:FF:000001">
    <property type="entry name" value="Arginine biosynthesis bifunctional protein ArgJ, chloroplastic"/>
    <property type="match status" value="1"/>
</dbReference>
<dbReference type="EC" id="2.3.1.35" evidence="9"/>